<feature type="short sequence motif" description="Important for interaction with partner proteins" evidence="2">
    <location>
        <begin position="177"/>
        <end position="182"/>
    </location>
</feature>
<dbReference type="PANTHER" id="PTHR10302:SF0">
    <property type="entry name" value="SINGLE-STRANDED DNA-BINDING PROTEIN, MITOCHONDRIAL"/>
    <property type="match status" value="1"/>
</dbReference>
<dbReference type="GO" id="GO:0009295">
    <property type="term" value="C:nucleoid"/>
    <property type="evidence" value="ECO:0007669"/>
    <property type="project" value="TreeGrafter"/>
</dbReference>
<proteinExistence type="inferred from homology"/>
<keyword evidence="2" id="KW-0227">DNA damage</keyword>
<dbReference type="InterPro" id="IPR011344">
    <property type="entry name" value="ssDNA-bd"/>
</dbReference>
<dbReference type="Pfam" id="PF00436">
    <property type="entry name" value="SSB"/>
    <property type="match status" value="1"/>
</dbReference>
<feature type="compositionally biased region" description="Low complexity" evidence="4">
    <location>
        <begin position="126"/>
        <end position="146"/>
    </location>
</feature>
<reference evidence="5 6" key="1">
    <citation type="submission" date="2018-11" db="EMBL/GenBank/DDBJ databases">
        <authorList>
            <person name="Zhou Z."/>
            <person name="Wang G."/>
        </authorList>
    </citation>
    <scope>NUCLEOTIDE SEQUENCE [LARGE SCALE GENOMIC DNA]</scope>
    <source>
        <strain evidence="5 6">KCTC42998</strain>
    </source>
</reference>
<comment type="subunit">
    <text evidence="2">Homotetramer.</text>
</comment>
<dbReference type="Gene3D" id="2.40.50.140">
    <property type="entry name" value="Nucleic acid-binding proteins"/>
    <property type="match status" value="1"/>
</dbReference>
<organism evidence="5 6">
    <name type="scientific">Larkinella knui</name>
    <dbReference type="NCBI Taxonomy" id="2025310"/>
    <lineage>
        <taxon>Bacteria</taxon>
        <taxon>Pseudomonadati</taxon>
        <taxon>Bacteroidota</taxon>
        <taxon>Cytophagia</taxon>
        <taxon>Cytophagales</taxon>
        <taxon>Spirosomataceae</taxon>
        <taxon>Larkinella</taxon>
    </lineage>
</organism>
<dbReference type="CDD" id="cd04496">
    <property type="entry name" value="SSB_OBF"/>
    <property type="match status" value="1"/>
</dbReference>
<accession>A0A3P1CD91</accession>
<dbReference type="GO" id="GO:0006281">
    <property type="term" value="P:DNA repair"/>
    <property type="evidence" value="ECO:0007669"/>
    <property type="project" value="UniProtKB-UniRule"/>
</dbReference>
<name>A0A3P1CD91_9BACT</name>
<keyword evidence="2" id="KW-0233">DNA recombination</keyword>
<dbReference type="PROSITE" id="PS50935">
    <property type="entry name" value="SSB"/>
    <property type="match status" value="1"/>
</dbReference>
<evidence type="ECO:0000256" key="3">
    <source>
        <dbReference type="PIRNR" id="PIRNR002070"/>
    </source>
</evidence>
<sequence length="182" mass="19912">MASMNKVILIGNVGNDPEVRYLDGGSVVAKFSVATNERYTTRTGEQVDQTEWFRVEVWNDQAKTIEKYVRKGNQIYVEGRLKTETYTDRDGKERFSLTVRATTFQFLGSARQDGADGGGESYAESAAPAPRQQAAPQPAPARQAQPQPAPQPAPARQAAPAARKPEPVPDDMNNAGDDDLPF</sequence>
<dbReference type="InterPro" id="IPR012340">
    <property type="entry name" value="NA-bd_OB-fold"/>
</dbReference>
<dbReference type="InterPro" id="IPR000424">
    <property type="entry name" value="Primosome_PriB/ssb"/>
</dbReference>
<dbReference type="NCBIfam" id="TIGR00621">
    <property type="entry name" value="ssb"/>
    <property type="match status" value="1"/>
</dbReference>
<gene>
    <name evidence="5" type="primary">ssb</name>
    <name evidence="5" type="ORF">EHT87_22760</name>
</gene>
<keyword evidence="1 2" id="KW-0238">DNA-binding</keyword>
<dbReference type="GO" id="GO:0006260">
    <property type="term" value="P:DNA replication"/>
    <property type="evidence" value="ECO:0007669"/>
    <property type="project" value="UniProtKB-UniRule"/>
</dbReference>
<protein>
    <recommendedName>
        <fullName evidence="2 3">Single-stranded DNA-binding protein</fullName>
        <shortName evidence="2">SSB</shortName>
    </recommendedName>
</protein>
<comment type="caution">
    <text evidence="2">Lacks conserved residue(s) required for the propagation of feature annotation.</text>
</comment>
<evidence type="ECO:0000313" key="5">
    <source>
        <dbReference type="EMBL" id="RRB11313.1"/>
    </source>
</evidence>
<evidence type="ECO:0000256" key="4">
    <source>
        <dbReference type="SAM" id="MobiDB-lite"/>
    </source>
</evidence>
<dbReference type="RefSeq" id="WP_124908983.1">
    <property type="nucleotide sequence ID" value="NZ_RQJP01000005.1"/>
</dbReference>
<dbReference type="OrthoDB" id="9809878at2"/>
<dbReference type="GO" id="GO:0003697">
    <property type="term" value="F:single-stranded DNA binding"/>
    <property type="evidence" value="ECO:0007669"/>
    <property type="project" value="UniProtKB-UniRule"/>
</dbReference>
<dbReference type="HAMAP" id="MF_00984">
    <property type="entry name" value="SSB"/>
    <property type="match status" value="1"/>
</dbReference>
<dbReference type="PIRSF" id="PIRSF002070">
    <property type="entry name" value="SSB"/>
    <property type="match status" value="1"/>
</dbReference>
<dbReference type="AlphaFoldDB" id="A0A3P1CD91"/>
<dbReference type="GO" id="GO:0006310">
    <property type="term" value="P:DNA recombination"/>
    <property type="evidence" value="ECO:0007669"/>
    <property type="project" value="UniProtKB-UniRule"/>
</dbReference>
<keyword evidence="6" id="KW-1185">Reference proteome</keyword>
<evidence type="ECO:0000313" key="6">
    <source>
        <dbReference type="Proteomes" id="UP000274271"/>
    </source>
</evidence>
<dbReference type="Proteomes" id="UP000274271">
    <property type="component" value="Unassembled WGS sequence"/>
</dbReference>
<keyword evidence="2" id="KW-0235">DNA replication</keyword>
<comment type="caution">
    <text evidence="5">The sequence shown here is derived from an EMBL/GenBank/DDBJ whole genome shotgun (WGS) entry which is preliminary data.</text>
</comment>
<comment type="function">
    <text evidence="2">Plays an important role in DNA replication, recombination and repair. Binds to ssDNA and to an array of partner proteins to recruit them to their sites of action during DNA metabolism.</text>
</comment>
<feature type="region of interest" description="Disordered" evidence="4">
    <location>
        <begin position="110"/>
        <end position="182"/>
    </location>
</feature>
<dbReference type="PANTHER" id="PTHR10302">
    <property type="entry name" value="SINGLE-STRANDED DNA-BINDING PROTEIN"/>
    <property type="match status" value="1"/>
</dbReference>
<evidence type="ECO:0000256" key="1">
    <source>
        <dbReference type="ARBA" id="ARBA00023125"/>
    </source>
</evidence>
<keyword evidence="2" id="KW-0234">DNA repair</keyword>
<evidence type="ECO:0000256" key="2">
    <source>
        <dbReference type="HAMAP-Rule" id="MF_00984"/>
    </source>
</evidence>
<dbReference type="SUPFAM" id="SSF50249">
    <property type="entry name" value="Nucleic acid-binding proteins"/>
    <property type="match status" value="1"/>
</dbReference>
<dbReference type="EMBL" id="RQJP01000005">
    <property type="protein sequence ID" value="RRB11313.1"/>
    <property type="molecule type" value="Genomic_DNA"/>
</dbReference>